<accession>A0A842HMU7</accession>
<dbReference type="PANTHER" id="PTHR43319:SF3">
    <property type="entry name" value="BETA-LACTAMASE-RELATED DOMAIN-CONTAINING PROTEIN"/>
    <property type="match status" value="1"/>
</dbReference>
<dbReference type="InterPro" id="IPR052907">
    <property type="entry name" value="Beta-lactamase/esterase"/>
</dbReference>
<dbReference type="Proteomes" id="UP000545386">
    <property type="component" value="Unassembled WGS sequence"/>
</dbReference>
<reference evidence="2 3" key="1">
    <citation type="submission" date="2020-08" db="EMBL/GenBank/DDBJ databases">
        <title>Paraeoetvoesia sp. YC-7-48 draft genome sequence.</title>
        <authorList>
            <person name="Yao L."/>
        </authorList>
    </citation>
    <scope>NUCLEOTIDE SEQUENCE [LARGE SCALE GENOMIC DNA]</scope>
    <source>
        <strain evidence="3">YC-7-48</strain>
    </source>
</reference>
<dbReference type="RefSeq" id="WP_185779851.1">
    <property type="nucleotide sequence ID" value="NZ_JACJUU010000006.1"/>
</dbReference>
<keyword evidence="3" id="KW-1185">Reference proteome</keyword>
<dbReference type="EMBL" id="JACJUU010000006">
    <property type="protein sequence ID" value="MBC2770159.1"/>
    <property type="molecule type" value="Genomic_DNA"/>
</dbReference>
<protein>
    <submittedName>
        <fullName evidence="2">Beta-lactamase family protein</fullName>
    </submittedName>
</protein>
<name>A0A842HMU7_9BURK</name>
<evidence type="ECO:0000313" key="2">
    <source>
        <dbReference type="EMBL" id="MBC2770159.1"/>
    </source>
</evidence>
<organism evidence="2 3">
    <name type="scientific">Pusillimonas minor</name>
    <dbReference type="NCBI Taxonomy" id="2697024"/>
    <lineage>
        <taxon>Bacteria</taxon>
        <taxon>Pseudomonadati</taxon>
        <taxon>Pseudomonadota</taxon>
        <taxon>Betaproteobacteria</taxon>
        <taxon>Burkholderiales</taxon>
        <taxon>Alcaligenaceae</taxon>
        <taxon>Pusillimonas</taxon>
    </lineage>
</organism>
<evidence type="ECO:0000259" key="1">
    <source>
        <dbReference type="Pfam" id="PF00144"/>
    </source>
</evidence>
<dbReference type="AlphaFoldDB" id="A0A842HMU7"/>
<dbReference type="PANTHER" id="PTHR43319">
    <property type="entry name" value="BETA-LACTAMASE-RELATED"/>
    <property type="match status" value="1"/>
</dbReference>
<feature type="domain" description="Beta-lactamase-related" evidence="1">
    <location>
        <begin position="24"/>
        <end position="287"/>
    </location>
</feature>
<comment type="caution">
    <text evidence="2">The sequence shown here is derived from an EMBL/GenBank/DDBJ whole genome shotgun (WGS) entry which is preliminary data.</text>
</comment>
<proteinExistence type="predicted"/>
<dbReference type="Gene3D" id="3.40.710.10">
    <property type="entry name" value="DD-peptidase/beta-lactamase superfamily"/>
    <property type="match status" value="1"/>
</dbReference>
<gene>
    <name evidence="2" type="ORF">GTU67_09575</name>
</gene>
<evidence type="ECO:0000313" key="3">
    <source>
        <dbReference type="Proteomes" id="UP000545386"/>
    </source>
</evidence>
<sequence>MLNEGVLARGKPASISGFCAPGFRHVLSHQCGMCFNDSAQTDDVFDFEAMRNALTEQKLPWPPGTQPAYNTTNIGYLLATIILNVTGQSVVEFLKAEVCGPLDVAFYLGVPPKLLDKVATLYPADTVNEQYQRGQTPGSNIYRAWNAMPKPWDVDVINSAKVRTAFLPSFGGHGTARGQATVYALLANHGELNGVRLLSSAAVTQAQTLQWEAEDAILNRPLRMALGFFKNKPGWVPMGPNPDAFGHFGSGGTLAFADPDACLSFACQSNFQCGGQSVGDRTEALVEAVYKSPPAMG</sequence>
<dbReference type="InterPro" id="IPR001466">
    <property type="entry name" value="Beta-lactam-related"/>
</dbReference>
<dbReference type="SUPFAM" id="SSF56601">
    <property type="entry name" value="beta-lactamase/transpeptidase-like"/>
    <property type="match status" value="1"/>
</dbReference>
<dbReference type="InterPro" id="IPR012338">
    <property type="entry name" value="Beta-lactam/transpept-like"/>
</dbReference>
<dbReference type="Pfam" id="PF00144">
    <property type="entry name" value="Beta-lactamase"/>
    <property type="match status" value="1"/>
</dbReference>